<comment type="caution">
    <text evidence="9">The sequence shown here is derived from an EMBL/GenBank/DDBJ whole genome shotgun (WGS) entry which is preliminary data.</text>
</comment>
<dbReference type="Pfam" id="PF01168">
    <property type="entry name" value="Ala_racemase_N"/>
    <property type="match status" value="1"/>
</dbReference>
<comment type="catalytic activity">
    <reaction evidence="1 5">
        <text>L-alanine = D-alanine</text>
        <dbReference type="Rhea" id="RHEA:20249"/>
        <dbReference type="ChEBI" id="CHEBI:57416"/>
        <dbReference type="ChEBI" id="CHEBI:57972"/>
        <dbReference type="EC" id="5.1.1.1"/>
    </reaction>
</comment>
<feature type="binding site" evidence="5 7">
    <location>
        <position position="318"/>
    </location>
    <ligand>
        <name>substrate</name>
    </ligand>
</feature>
<keyword evidence="10" id="KW-1185">Reference proteome</keyword>
<dbReference type="PANTHER" id="PTHR30511:SF0">
    <property type="entry name" value="ALANINE RACEMASE, CATABOLIC-RELATED"/>
    <property type="match status" value="1"/>
</dbReference>
<accession>A0A6A0B4V0</accession>
<comment type="pathway">
    <text evidence="5">Amino-acid biosynthesis; D-alanine biosynthesis; D-alanine from L-alanine: step 1/1.</text>
</comment>
<comment type="similarity">
    <text evidence="5">Belongs to the alanine racemase family.</text>
</comment>
<keyword evidence="4 5" id="KW-0413">Isomerase</keyword>
<dbReference type="EMBL" id="BLLH01000001">
    <property type="protein sequence ID" value="GFH39723.1"/>
    <property type="molecule type" value="Genomic_DNA"/>
</dbReference>
<dbReference type="InterPro" id="IPR011079">
    <property type="entry name" value="Ala_racemase_C"/>
</dbReference>
<dbReference type="EC" id="5.1.1.1" evidence="5"/>
<evidence type="ECO:0000313" key="9">
    <source>
        <dbReference type="EMBL" id="GFH39723.1"/>
    </source>
</evidence>
<reference evidence="9 10" key="1">
    <citation type="submission" date="2020-02" db="EMBL/GenBank/DDBJ databases">
        <title>Draft genome sequence of Lactococcus sp. Hs20B0-1.</title>
        <authorList>
            <person name="Noda S."/>
            <person name="Yuki M."/>
            <person name="Ohkuma M."/>
        </authorList>
    </citation>
    <scope>NUCLEOTIDE SEQUENCE [LARGE SCALE GENOMIC DNA]</scope>
    <source>
        <strain evidence="9 10">Hs20B0-1</strain>
    </source>
</reference>
<dbReference type="Pfam" id="PF00842">
    <property type="entry name" value="Ala_racemase_C"/>
    <property type="match status" value="1"/>
</dbReference>
<dbReference type="FunFam" id="3.20.20.10:FF:000002">
    <property type="entry name" value="Alanine racemase"/>
    <property type="match status" value="1"/>
</dbReference>
<evidence type="ECO:0000313" key="10">
    <source>
        <dbReference type="Proteomes" id="UP000475928"/>
    </source>
</evidence>
<feature type="domain" description="Alanine racemase C-terminal" evidence="8">
    <location>
        <begin position="250"/>
        <end position="375"/>
    </location>
</feature>
<comment type="cofactor">
    <cofactor evidence="2 5 6">
        <name>pyridoxal 5'-phosphate</name>
        <dbReference type="ChEBI" id="CHEBI:597326"/>
    </cofactor>
</comment>
<dbReference type="UniPathway" id="UPA00042">
    <property type="reaction ID" value="UER00497"/>
</dbReference>
<evidence type="ECO:0000256" key="1">
    <source>
        <dbReference type="ARBA" id="ARBA00000316"/>
    </source>
</evidence>
<feature type="active site" description="Proton acceptor; specific for D-alanine" evidence="5">
    <location>
        <position position="44"/>
    </location>
</feature>
<name>A0A6A0B4V0_9LACT</name>
<dbReference type="GO" id="GO:0005829">
    <property type="term" value="C:cytosol"/>
    <property type="evidence" value="ECO:0007669"/>
    <property type="project" value="TreeGrafter"/>
</dbReference>
<dbReference type="PANTHER" id="PTHR30511">
    <property type="entry name" value="ALANINE RACEMASE"/>
    <property type="match status" value="1"/>
</dbReference>
<dbReference type="CDD" id="cd00430">
    <property type="entry name" value="PLPDE_III_AR"/>
    <property type="match status" value="1"/>
</dbReference>
<dbReference type="PRINTS" id="PR00992">
    <property type="entry name" value="ALARACEMASE"/>
</dbReference>
<dbReference type="SUPFAM" id="SSF51419">
    <property type="entry name" value="PLP-binding barrel"/>
    <property type="match status" value="1"/>
</dbReference>
<feature type="modified residue" description="N6-(pyridoxal phosphate)lysine" evidence="5 6">
    <location>
        <position position="44"/>
    </location>
</feature>
<evidence type="ECO:0000256" key="3">
    <source>
        <dbReference type="ARBA" id="ARBA00022898"/>
    </source>
</evidence>
<keyword evidence="3 5" id="KW-0663">Pyridoxal phosphate</keyword>
<evidence type="ECO:0000256" key="7">
    <source>
        <dbReference type="PIRSR" id="PIRSR600821-52"/>
    </source>
</evidence>
<dbReference type="Gene3D" id="3.20.20.10">
    <property type="entry name" value="Alanine racemase"/>
    <property type="match status" value="1"/>
</dbReference>
<dbReference type="PROSITE" id="PS00395">
    <property type="entry name" value="ALANINE_RACEMASE"/>
    <property type="match status" value="1"/>
</dbReference>
<feature type="active site" description="Proton acceptor; specific for L-alanine" evidence="5">
    <location>
        <position position="271"/>
    </location>
</feature>
<evidence type="ECO:0000259" key="8">
    <source>
        <dbReference type="SMART" id="SM01005"/>
    </source>
</evidence>
<comment type="function">
    <text evidence="5">Catalyzes the interconversion of L-alanine and D-alanine. May also act on other amino acids.</text>
</comment>
<dbReference type="HAMAP" id="MF_01201">
    <property type="entry name" value="Ala_racemase"/>
    <property type="match status" value="1"/>
</dbReference>
<dbReference type="InterPro" id="IPR000821">
    <property type="entry name" value="Ala_racemase"/>
</dbReference>
<proteinExistence type="inferred from homology"/>
<evidence type="ECO:0000256" key="5">
    <source>
        <dbReference type="HAMAP-Rule" id="MF_01201"/>
    </source>
</evidence>
<sequence length="377" mass="41105">MKPSTHRPTQAVIDLAAIRANIENFKTYIAKKNGITPEIWAVVKANGYGHGAIRVAQSADDLVSGFCVSNLDEAIELRSHGIVKPILVLSGIVPDDVHIAVNLRVTLTVPSLDWLKMVAALDTLKDLDTSHLKFHIKVDSGMGRIGVTSVDEANDIIALGDKLGMDFDGIFTHFATADEVNTDQFLSQKTMFDELVNGLTRRPRFVHSSNSAAGIWHTETIQDIERLGDALYGLNPSGTALDMTYKITQALTLKSELTHIKIIPEGATVGYGADFVASKDTIVGTVPIGYADGWTRDMTGFYVLVDGQKCQIIGRVSMDQMTIRLPERLPIGTKVTLIGEDGAEKITVNDVAAHRGTINYEVVCLLSDRIKRKYTNG</sequence>
<dbReference type="SMART" id="SM01005">
    <property type="entry name" value="Ala_racemase_C"/>
    <property type="match status" value="1"/>
</dbReference>
<dbReference type="NCBIfam" id="TIGR00492">
    <property type="entry name" value="alr"/>
    <property type="match status" value="1"/>
</dbReference>
<dbReference type="GO" id="GO:0009252">
    <property type="term" value="P:peptidoglycan biosynthetic process"/>
    <property type="evidence" value="ECO:0007669"/>
    <property type="project" value="TreeGrafter"/>
</dbReference>
<protein>
    <recommendedName>
        <fullName evidence="5">Alanine racemase</fullName>
        <ecNumber evidence="5">5.1.1.1</ecNumber>
    </recommendedName>
</protein>
<dbReference type="InterPro" id="IPR020622">
    <property type="entry name" value="Ala_racemase_pyridoxalP-BS"/>
</dbReference>
<dbReference type="GO" id="GO:0030170">
    <property type="term" value="F:pyridoxal phosphate binding"/>
    <property type="evidence" value="ECO:0007669"/>
    <property type="project" value="UniProtKB-UniRule"/>
</dbReference>
<evidence type="ECO:0000256" key="6">
    <source>
        <dbReference type="PIRSR" id="PIRSR600821-50"/>
    </source>
</evidence>
<dbReference type="InterPro" id="IPR001608">
    <property type="entry name" value="Ala_racemase_N"/>
</dbReference>
<dbReference type="InterPro" id="IPR029066">
    <property type="entry name" value="PLP-binding_barrel"/>
</dbReference>
<organism evidence="9 10">
    <name type="scientific">Pseudolactococcus insecticola</name>
    <dbReference type="NCBI Taxonomy" id="2709158"/>
    <lineage>
        <taxon>Bacteria</taxon>
        <taxon>Bacillati</taxon>
        <taxon>Bacillota</taxon>
        <taxon>Bacilli</taxon>
        <taxon>Lactobacillales</taxon>
        <taxon>Streptococcaceae</taxon>
        <taxon>Pseudolactococcus</taxon>
    </lineage>
</organism>
<feature type="binding site" evidence="5 7">
    <location>
        <position position="144"/>
    </location>
    <ligand>
        <name>substrate</name>
    </ligand>
</feature>
<gene>
    <name evidence="9" type="primary">alr</name>
    <name evidence="9" type="ORF">Hs20B_01210</name>
</gene>
<dbReference type="GO" id="GO:0030632">
    <property type="term" value="P:D-alanine biosynthetic process"/>
    <property type="evidence" value="ECO:0007669"/>
    <property type="project" value="UniProtKB-UniRule"/>
</dbReference>
<dbReference type="RefSeq" id="WP_172354606.1">
    <property type="nucleotide sequence ID" value="NZ_BLLH01000001.1"/>
</dbReference>
<dbReference type="Gene3D" id="2.40.37.10">
    <property type="entry name" value="Lyase, Ornithine Decarboxylase, Chain A, domain 1"/>
    <property type="match status" value="1"/>
</dbReference>
<dbReference type="Proteomes" id="UP000475928">
    <property type="component" value="Unassembled WGS sequence"/>
</dbReference>
<dbReference type="GO" id="GO:0008784">
    <property type="term" value="F:alanine racemase activity"/>
    <property type="evidence" value="ECO:0007669"/>
    <property type="project" value="UniProtKB-UniRule"/>
</dbReference>
<dbReference type="InterPro" id="IPR009006">
    <property type="entry name" value="Ala_racemase/Decarboxylase_C"/>
</dbReference>
<dbReference type="FunFam" id="2.40.37.10:FF:000006">
    <property type="entry name" value="Alanine racemase"/>
    <property type="match status" value="1"/>
</dbReference>
<dbReference type="AlphaFoldDB" id="A0A6A0B4V0"/>
<evidence type="ECO:0000256" key="2">
    <source>
        <dbReference type="ARBA" id="ARBA00001933"/>
    </source>
</evidence>
<evidence type="ECO:0000256" key="4">
    <source>
        <dbReference type="ARBA" id="ARBA00023235"/>
    </source>
</evidence>
<dbReference type="SUPFAM" id="SSF50621">
    <property type="entry name" value="Alanine racemase C-terminal domain-like"/>
    <property type="match status" value="1"/>
</dbReference>